<evidence type="ECO:0000256" key="1">
    <source>
        <dbReference type="SAM" id="MobiDB-lite"/>
    </source>
</evidence>
<dbReference type="Pfam" id="PF04428">
    <property type="entry name" value="Choline_kin_N"/>
    <property type="match status" value="1"/>
</dbReference>
<gene>
    <name evidence="4" type="ORF">Bfra_008590</name>
</gene>
<feature type="compositionally biased region" description="Basic and acidic residues" evidence="1">
    <location>
        <begin position="18"/>
        <end position="27"/>
    </location>
</feature>
<dbReference type="InterPro" id="IPR052895">
    <property type="entry name" value="HetReg/Transcr_Mod"/>
</dbReference>
<organism evidence="4 5">
    <name type="scientific">Botrytis fragariae</name>
    <dbReference type="NCBI Taxonomy" id="1964551"/>
    <lineage>
        <taxon>Eukaryota</taxon>
        <taxon>Fungi</taxon>
        <taxon>Dikarya</taxon>
        <taxon>Ascomycota</taxon>
        <taxon>Pezizomycotina</taxon>
        <taxon>Leotiomycetes</taxon>
        <taxon>Helotiales</taxon>
        <taxon>Sclerotiniaceae</taxon>
        <taxon>Botrytis</taxon>
    </lineage>
</organism>
<feature type="compositionally biased region" description="Polar residues" evidence="1">
    <location>
        <begin position="1"/>
        <end position="11"/>
    </location>
</feature>
<dbReference type="Pfam" id="PF06985">
    <property type="entry name" value="HET"/>
    <property type="match status" value="2"/>
</dbReference>
<dbReference type="GO" id="GO:0016773">
    <property type="term" value="F:phosphotransferase activity, alcohol group as acceptor"/>
    <property type="evidence" value="ECO:0007669"/>
    <property type="project" value="InterPro"/>
</dbReference>
<dbReference type="Gene3D" id="3.90.1200.10">
    <property type="match status" value="1"/>
</dbReference>
<evidence type="ECO:0000259" key="2">
    <source>
        <dbReference type="Pfam" id="PF04428"/>
    </source>
</evidence>
<keyword evidence="4" id="KW-0808">Transferase</keyword>
<dbReference type="PANTHER" id="PTHR24148:SF73">
    <property type="entry name" value="HET DOMAIN PROTEIN (AFU_ORTHOLOGUE AFUA_8G01020)"/>
    <property type="match status" value="1"/>
</dbReference>
<evidence type="ECO:0000313" key="4">
    <source>
        <dbReference type="EMBL" id="KAF5873309.1"/>
    </source>
</evidence>
<evidence type="ECO:0000313" key="5">
    <source>
        <dbReference type="Proteomes" id="UP000531561"/>
    </source>
</evidence>
<sequence>MNSPPDLNSPTVPRRPALRADTDDIHSPKSGPTKVVSIAEPEPEDIQEFELPPTDDSSRIKHFSAGVAKRMTGRPNMPSASSSKLSLRSQNSLEEPSRDVPSPEASKANDESKHHHHRDKLLSQVAEWLHSEKAKRTSRKANKKDTKENEAQAENLPNREKTSKPRTMSDSSTSSALSLEKLQRILEDNMLDFGHNQLPHLTSPKRQSRKRSLVRPSLKPSPSSDTEYHEGDIVVPSCDVILDNSKTLAYSGGTGSSMETTTLSNAKRAEKERKAWIQFKNEIVRLAHTLRLKGWRRVPLDRGHEIEVERLSGALTNAVYVVTPPADLPPSASSTNISTKSQKSPPKLLLRIYGPQVEHLIDREAELSILRRLARKKIGPRMLGTFRNGRFEEFFNAQTLTAQDLRIPETSKKIAKRMRELHDGVELLQEERDDGPFVFKNWDKWVDRCEKIITYLDKQILEGDSSKSIRGESWRDRGLVCGVEWPLFRAAVEKYRQWLEESYGGKEGLSRRLVFAHNDTQYGNILRLVPEPPVNGSAPSPLLLPMNHHKQLVVIDFEYASANTPGLEFANHFTEWCYNYHAPAPMTWTCDTRNYPTVEEQKRFVRAYLNHRPHFNPHANSTPKMEGKDAPPGSIKEFMLDSRTPGGEKDTPTSSISLYAEEEARREQETEKQVEEMLKEIRIWRLANSAQWVAWGIVQAKVPELDDAPPFVVTPDEIDGPQDGILEHANPEDVKMKLEDEREIKIEEQVEEEEDEFDYLGYAQSRALFFWGDVVGLGIMKKEELPEGLAERIKVLESEKLVPKHHLEDIFHLTFSLLHAFTSPSLKPRDGGPSAMELTLFIPNRDRNPSIETYKLALRHLENAISKRSLGSYSLNSPGGGGRALCNYCVTLDERLKDVCYNDDAAQEFDFGVSDRDASDNLHLGSLNETFAQQNCSFCALLTRQFLRMKRREIYVNARSKGIDLHGLNLTGLLELAYAEELTGSGDGVEWIIDPFSESLQLSLSTIISDGILLIWWPENTVDDINDEPTQIPMLAADHETIFTGVKNPWIPLPSGRITTERDLGMFSDCFNSCLQNHEKCRETQMTAALSLGFGPSRLIDIVDMKIVKMGLHGVPKYFILSYVWGRPPFLLLEKKNENEFSIPGYLTTQRIPQTILDAIEITRRFGIRFLWVDALCIVQDDLGSKMHEIDRMHIIYAQAEMTIVAATGDGANFGLLDIDPIFTDAETHLINNIRFTIDSMELREVIEFSTWFTRGWTFQELVFSKRILYFTTERTYYSCEEATWSEDFPLLTLDVNENEDTDEIENIFYDESLKTGFDFRNKLDPFENYMAMVSKMSARQFTQESDCLNACRGFYTGLLLKGLGGSVCGIPAICFEFALAWQPEGNLTRRGSQDLSFENFQFPTWSWAGWRGQIEYPFLASPEKCGVKGEVRWAVCEAYKSISSPDGEVTIRHEKRYKQVVPTIKVHTSPSQSHQSMSSWYTHSYSPTPGSKSSKPKFRALLDVEGDLNASTRKIMSSNFIGPSILLFQTYSIACKIDMNEISQPPLARHKGLRFFTISSLRKDEVIGEMKIDSATLNTFLESHGSSDATNESIQIELISLFEVDFGSSSVQNLMWMNEHSARGTFSKDFMEMVEKRKDRRMKCVMWIVWDEGEGVAMRVAVGWVSVDGWQGEGPSWKEVIAHNNMSFKKELYHPLKDGEIRVLGIEPGTFDEPIHCTLSPRLLDDNPTYQALSYTWGDPSIRAPIKVDGHVFMATTNLESALRNLRDTEVTRVLWVDAVCINQEDIPERGVQVQQMRRIYKEANDVVIWLGPPQLPARGMLDDEHSHLETESAVSSTSNHFAALKLLAGWFQSVERGETKSPHLDSENKDKWRDALQCEFWAPLKNPYWTRLWIIQEVALAKNPIVHCGSHSISFDDLIFGIRYASSCGTHYSVSSGEDHWLDEYSYGIKGLVHSRVNVATNKSLLLSDVLEIIGPHISVTDPRDRIYGLLGLADSCDIIPDYTLSKSQVYTQAAKHLLSSGDFNHLGVFNGDNDTSSNDSPSWATDLDIIAKHSFGVRPLTIYVNDVYCYKAATDLTPDLRFHDNGRILSARGVLISDIDTCGQVMDADMHSHFEILSKWEDIMVRRFQCDHLATSASANSGTIMDVWDSWKTRICSANSSWPGNWGPISDKTLGGWSKGTIDTDGWETPILNLRQARGSMKHQESYVAGGTLTEAYCRTLLMNKILSESDTLERFHEDHVPEFNEDMGRPTPTEFKRMSMLRESRMFDKYLEEATKNRRLFITSKGYIGLGHQQVEKGDKLCILYGSPVPYILRPHGEYLTVVGQCYAHGLMNEETGKALECGEVTSQVFEIR</sequence>
<dbReference type="InterPro" id="IPR007521">
    <property type="entry name" value="Choline_kin_N"/>
</dbReference>
<feature type="domain" description="Heterokaryon incompatibility" evidence="3">
    <location>
        <begin position="1118"/>
        <end position="1261"/>
    </location>
</feature>
<dbReference type="Pfam" id="PF01633">
    <property type="entry name" value="Choline_kinase"/>
    <property type="match status" value="1"/>
</dbReference>
<dbReference type="GO" id="GO:0016301">
    <property type="term" value="F:kinase activity"/>
    <property type="evidence" value="ECO:0007669"/>
    <property type="project" value="UniProtKB-KW"/>
</dbReference>
<dbReference type="Proteomes" id="UP000531561">
    <property type="component" value="Unassembled WGS sequence"/>
</dbReference>
<dbReference type="OrthoDB" id="10267235at2759"/>
<dbReference type="SUPFAM" id="SSF56112">
    <property type="entry name" value="Protein kinase-like (PK-like)"/>
    <property type="match status" value="1"/>
</dbReference>
<feature type="region of interest" description="Disordered" evidence="1">
    <location>
        <begin position="196"/>
        <end position="230"/>
    </location>
</feature>
<dbReference type="PANTHER" id="PTHR24148">
    <property type="entry name" value="ANKYRIN REPEAT DOMAIN-CONTAINING PROTEIN 39 HOMOLOG-RELATED"/>
    <property type="match status" value="1"/>
</dbReference>
<name>A0A8H6ATE2_9HELO</name>
<comment type="caution">
    <text evidence="4">The sequence shown here is derived from an EMBL/GenBank/DDBJ whole genome shotgun (WGS) entry which is preliminary data.</text>
</comment>
<feature type="domain" description="Heterokaryon incompatibility" evidence="3">
    <location>
        <begin position="1731"/>
        <end position="1899"/>
    </location>
</feature>
<keyword evidence="5" id="KW-1185">Reference proteome</keyword>
<proteinExistence type="predicted"/>
<keyword evidence="4" id="KW-0418">Kinase</keyword>
<evidence type="ECO:0000259" key="3">
    <source>
        <dbReference type="Pfam" id="PF06985"/>
    </source>
</evidence>
<dbReference type="RefSeq" id="XP_037192255.1">
    <property type="nucleotide sequence ID" value="XM_037338949.1"/>
</dbReference>
<dbReference type="GeneID" id="59262641"/>
<dbReference type="Gene3D" id="3.30.200.20">
    <property type="entry name" value="Phosphorylase Kinase, domain 1"/>
    <property type="match status" value="1"/>
</dbReference>
<feature type="region of interest" description="Disordered" evidence="1">
    <location>
        <begin position="1"/>
        <end position="176"/>
    </location>
</feature>
<accession>A0A8H6ATE2</accession>
<feature type="compositionally biased region" description="Low complexity" evidence="1">
    <location>
        <begin position="79"/>
        <end position="93"/>
    </location>
</feature>
<dbReference type="EMBL" id="JABFCT010000009">
    <property type="protein sequence ID" value="KAF5873309.1"/>
    <property type="molecule type" value="Genomic_DNA"/>
</dbReference>
<dbReference type="InterPro" id="IPR011009">
    <property type="entry name" value="Kinase-like_dom_sf"/>
</dbReference>
<feature type="domain" description="Choline kinase N-terminal" evidence="2">
    <location>
        <begin position="226"/>
        <end position="302"/>
    </location>
</feature>
<protein>
    <submittedName>
        <fullName evidence="4">Putative choline kinase protein</fullName>
    </submittedName>
</protein>
<dbReference type="CDD" id="cd05157">
    <property type="entry name" value="ETNK_euk"/>
    <property type="match status" value="1"/>
</dbReference>
<dbReference type="InterPro" id="IPR010730">
    <property type="entry name" value="HET"/>
</dbReference>
<reference evidence="4 5" key="1">
    <citation type="journal article" date="2020" name="Phytopathology">
        <title>A high-quality genome resource of Botrytis fragariae, a new and rapidly spreading fungal pathogen causing strawberry gray mold in the U.S.A.</title>
        <authorList>
            <person name="Wu Y."/>
            <person name="Saski C.A."/>
            <person name="Schnabel G."/>
            <person name="Xiao S."/>
            <person name="Hu M."/>
        </authorList>
    </citation>
    <scope>NUCLEOTIDE SEQUENCE [LARGE SCALE GENOMIC DNA]</scope>
    <source>
        <strain evidence="4 5">BVB16</strain>
    </source>
</reference>
<dbReference type="Pfam" id="PF26639">
    <property type="entry name" value="Het-6_barrel"/>
    <property type="match status" value="1"/>
</dbReference>